<evidence type="ECO:0000313" key="3">
    <source>
        <dbReference type="EMBL" id="CAD7261284.1"/>
    </source>
</evidence>
<sequence length="369" mass="41684">MNVRPISSLLLYHLVENERDERGLGHMVINVEEVGARILAEFNGAKLPPPHGVVEETSSWGIRRIYDLDVRDRHGNTIPYFYHTATVLGTVVYDTILLPYRYCPGTVLYDTILLPYRVDCQKFAVGCQSAPKKPWGYCRFDTGDKGSKNQGVDIRVQLTEQLRCLDVRMESQVALVAELQDYFRRRAEVELDYSKNLDKLAKSLQLRHKEQRQKVSAIYGPCSSHLTDLGCWRMRRKVYCRNTNLEGQGGKSNDVEKRLKIVSKPVYEPSFNPMFNRAYHTPSDTEQPPPPVHPTEIRTLISPSSTVEQLNTTNALANYATEAGRVENHLGTTPPPVHPTEIRTLISPSSTVEQLNTTNALANYATEAG</sequence>
<dbReference type="AlphaFoldDB" id="A0A7R9AVB5"/>
<feature type="domain" description="FCH" evidence="2">
    <location>
        <begin position="161"/>
        <end position="210"/>
    </location>
</feature>
<dbReference type="Pfam" id="PF00611">
    <property type="entry name" value="FCH"/>
    <property type="match status" value="1"/>
</dbReference>
<dbReference type="InterPro" id="IPR027267">
    <property type="entry name" value="AH/BAR_dom_sf"/>
</dbReference>
<protein>
    <recommendedName>
        <fullName evidence="2">FCH domain-containing protein</fullName>
    </recommendedName>
</protein>
<reference evidence="3" key="1">
    <citation type="submission" date="2020-11" db="EMBL/GenBank/DDBJ databases">
        <authorList>
            <person name="Tran Van P."/>
        </authorList>
    </citation>
    <scope>NUCLEOTIDE SEQUENCE</scope>
</reference>
<dbReference type="PANTHER" id="PTHR14166">
    <property type="entry name" value="SLIT-ROBO RHO GTPASE ACTIVATING PROTEIN"/>
    <property type="match status" value="1"/>
</dbReference>
<gene>
    <name evidence="3" type="ORF">TSIB3V08_LOCUS5425</name>
</gene>
<dbReference type="SUPFAM" id="SSF103657">
    <property type="entry name" value="BAR/IMD domain-like"/>
    <property type="match status" value="1"/>
</dbReference>
<organism evidence="3">
    <name type="scientific">Timema shepardi</name>
    <name type="common">Walking stick</name>
    <dbReference type="NCBI Taxonomy" id="629360"/>
    <lineage>
        <taxon>Eukaryota</taxon>
        <taxon>Metazoa</taxon>
        <taxon>Ecdysozoa</taxon>
        <taxon>Arthropoda</taxon>
        <taxon>Hexapoda</taxon>
        <taxon>Insecta</taxon>
        <taxon>Pterygota</taxon>
        <taxon>Neoptera</taxon>
        <taxon>Polyneoptera</taxon>
        <taxon>Phasmatodea</taxon>
        <taxon>Timematodea</taxon>
        <taxon>Timematoidea</taxon>
        <taxon>Timematidae</taxon>
        <taxon>Timema</taxon>
    </lineage>
</organism>
<keyword evidence="1" id="KW-0175">Coiled coil</keyword>
<accession>A0A7R9AVB5</accession>
<dbReference type="InterPro" id="IPR051627">
    <property type="entry name" value="SLIT-ROBO_RhoGAP"/>
</dbReference>
<name>A0A7R9AVB5_TIMSH</name>
<dbReference type="EMBL" id="OC002101">
    <property type="protein sequence ID" value="CAD7261284.1"/>
    <property type="molecule type" value="Genomic_DNA"/>
</dbReference>
<proteinExistence type="predicted"/>
<evidence type="ECO:0000256" key="1">
    <source>
        <dbReference type="ARBA" id="ARBA00023054"/>
    </source>
</evidence>
<dbReference type="Gene3D" id="1.20.1270.60">
    <property type="entry name" value="Arfaptin homology (AH) domain/BAR domain"/>
    <property type="match status" value="1"/>
</dbReference>
<evidence type="ECO:0000259" key="2">
    <source>
        <dbReference type="Pfam" id="PF00611"/>
    </source>
</evidence>
<dbReference type="InterPro" id="IPR001060">
    <property type="entry name" value="FCH_dom"/>
</dbReference>